<dbReference type="Proteomes" id="UP000245670">
    <property type="component" value="Unassembled WGS sequence"/>
</dbReference>
<evidence type="ECO:0000313" key="2">
    <source>
        <dbReference type="EMBL" id="PWG06462.1"/>
    </source>
</evidence>
<evidence type="ECO:0000313" key="3">
    <source>
        <dbReference type="Proteomes" id="UP000245670"/>
    </source>
</evidence>
<feature type="transmembrane region" description="Helical" evidence="1">
    <location>
        <begin position="35"/>
        <end position="52"/>
    </location>
</feature>
<dbReference type="EMBL" id="QFFG01000001">
    <property type="protein sequence ID" value="PWG06462.1"/>
    <property type="molecule type" value="Genomic_DNA"/>
</dbReference>
<protein>
    <submittedName>
        <fullName evidence="2">Uncharacterized protein</fullName>
    </submittedName>
</protein>
<dbReference type="AlphaFoldDB" id="A0A2U2JDS4"/>
<feature type="transmembrane region" description="Helical" evidence="1">
    <location>
        <begin position="58"/>
        <end position="80"/>
    </location>
</feature>
<keyword evidence="1" id="KW-0812">Transmembrane</keyword>
<comment type="caution">
    <text evidence="2">The sequence shown here is derived from an EMBL/GenBank/DDBJ whole genome shotgun (WGS) entry which is preliminary data.</text>
</comment>
<organism evidence="2 3">
    <name type="scientific">Polaribacter aquimarinus</name>
    <dbReference type="NCBI Taxonomy" id="2100726"/>
    <lineage>
        <taxon>Bacteria</taxon>
        <taxon>Pseudomonadati</taxon>
        <taxon>Bacteroidota</taxon>
        <taxon>Flavobacteriia</taxon>
        <taxon>Flavobacteriales</taxon>
        <taxon>Flavobacteriaceae</taxon>
    </lineage>
</organism>
<keyword evidence="1" id="KW-1133">Transmembrane helix</keyword>
<accession>A0A2U2JDS4</accession>
<keyword evidence="1" id="KW-0472">Membrane</keyword>
<proteinExistence type="predicted"/>
<keyword evidence="3" id="KW-1185">Reference proteome</keyword>
<dbReference type="RefSeq" id="WP_109403378.1">
    <property type="nucleotide sequence ID" value="NZ_QFFG01000001.1"/>
</dbReference>
<reference evidence="2 3" key="1">
    <citation type="submission" date="2018-05" db="EMBL/GenBank/DDBJ databases">
        <title>Polaribacter aquimarinus sp. nov., isolated from sediment in a sediment of sea.</title>
        <authorList>
            <person name="Lu D."/>
        </authorList>
    </citation>
    <scope>NUCLEOTIDE SEQUENCE [LARGE SCALE GENOMIC DNA]</scope>
    <source>
        <strain evidence="2 3">ZY113</strain>
    </source>
</reference>
<gene>
    <name evidence="2" type="ORF">DIS07_01120</name>
</gene>
<name>A0A2U2JDS4_9FLAO</name>
<evidence type="ECO:0000256" key="1">
    <source>
        <dbReference type="SAM" id="Phobius"/>
    </source>
</evidence>
<sequence length="180" mass="21146">MNFEKILKKASLKLYNDCQKLKVESKFYLSDRGNLGLLFFLVLALFLIYISFFEVKEIGVQVFLLVISVAILFFTIIVIIKQLKDFVEVSRRTIKFSNNLKEKEIQLNSEFKIKVESQTIHTKSRRNSRGSYFSIIQLFLKINGEKYRILDFQVDKKDSKEAKALGKEIKRLILEKVNYS</sequence>